<reference evidence="1" key="1">
    <citation type="submission" date="2021-03" db="EMBL/GenBank/DDBJ databases">
        <authorList>
            <consortium name="DOE Joint Genome Institute"/>
            <person name="Ahrendt S."/>
            <person name="Looney B.P."/>
            <person name="Miyauchi S."/>
            <person name="Morin E."/>
            <person name="Drula E."/>
            <person name="Courty P.E."/>
            <person name="Chicoki N."/>
            <person name="Fauchery L."/>
            <person name="Kohler A."/>
            <person name="Kuo A."/>
            <person name="Labutti K."/>
            <person name="Pangilinan J."/>
            <person name="Lipzen A."/>
            <person name="Riley R."/>
            <person name="Andreopoulos W."/>
            <person name="He G."/>
            <person name="Johnson J."/>
            <person name="Barry K.W."/>
            <person name="Grigoriev I.V."/>
            <person name="Nagy L."/>
            <person name="Hibbett D."/>
            <person name="Henrissat B."/>
            <person name="Matheny P.B."/>
            <person name="Labbe J."/>
            <person name="Martin F."/>
        </authorList>
    </citation>
    <scope>NUCLEOTIDE SEQUENCE</scope>
    <source>
        <strain evidence="1">HHB10654</strain>
    </source>
</reference>
<dbReference type="Proteomes" id="UP000814140">
    <property type="component" value="Unassembled WGS sequence"/>
</dbReference>
<proteinExistence type="predicted"/>
<protein>
    <submittedName>
        <fullName evidence="1">Uncharacterized protein</fullName>
    </submittedName>
</protein>
<reference evidence="1" key="2">
    <citation type="journal article" date="2022" name="New Phytol.">
        <title>Evolutionary transition to the ectomycorrhizal habit in the genomes of a hyperdiverse lineage of mushroom-forming fungi.</title>
        <authorList>
            <person name="Looney B."/>
            <person name="Miyauchi S."/>
            <person name="Morin E."/>
            <person name="Drula E."/>
            <person name="Courty P.E."/>
            <person name="Kohler A."/>
            <person name="Kuo A."/>
            <person name="LaButti K."/>
            <person name="Pangilinan J."/>
            <person name="Lipzen A."/>
            <person name="Riley R."/>
            <person name="Andreopoulos W."/>
            <person name="He G."/>
            <person name="Johnson J."/>
            <person name="Nolan M."/>
            <person name="Tritt A."/>
            <person name="Barry K.W."/>
            <person name="Grigoriev I.V."/>
            <person name="Nagy L.G."/>
            <person name="Hibbett D."/>
            <person name="Henrissat B."/>
            <person name="Matheny P.B."/>
            <person name="Labbe J."/>
            <person name="Martin F.M."/>
        </authorList>
    </citation>
    <scope>NUCLEOTIDE SEQUENCE</scope>
    <source>
        <strain evidence="1">HHB10654</strain>
    </source>
</reference>
<accession>A0ACB8SIB0</accession>
<keyword evidence="2" id="KW-1185">Reference proteome</keyword>
<gene>
    <name evidence="1" type="ORF">BV25DRAFT_1921529</name>
</gene>
<evidence type="ECO:0000313" key="1">
    <source>
        <dbReference type="EMBL" id="KAI0055795.1"/>
    </source>
</evidence>
<comment type="caution">
    <text evidence="1">The sequence shown here is derived from an EMBL/GenBank/DDBJ whole genome shotgun (WGS) entry which is preliminary data.</text>
</comment>
<organism evidence="1 2">
    <name type="scientific">Artomyces pyxidatus</name>
    <dbReference type="NCBI Taxonomy" id="48021"/>
    <lineage>
        <taxon>Eukaryota</taxon>
        <taxon>Fungi</taxon>
        <taxon>Dikarya</taxon>
        <taxon>Basidiomycota</taxon>
        <taxon>Agaricomycotina</taxon>
        <taxon>Agaricomycetes</taxon>
        <taxon>Russulales</taxon>
        <taxon>Auriscalpiaceae</taxon>
        <taxon>Artomyces</taxon>
    </lineage>
</organism>
<dbReference type="EMBL" id="MU277279">
    <property type="protein sequence ID" value="KAI0055795.1"/>
    <property type="molecule type" value="Genomic_DNA"/>
</dbReference>
<sequence length="189" mass="21496">MSIRLYPTLLAVFEIELSVHAAPHGDPIVDIELSFSNPKLFVFGLGRGEYQLIICESPDGDIVLSTHSSERFRVSRHSQTTMDFILPGWFCYRVQFLKECFLDRILVLTARESRGSECPPRSTSRAVLDALQRHVSELVSHWEVAWEGQPDLAFNEMDCLTLTFAMFNGFCLGDSEENKEDEEDGYIVV</sequence>
<name>A0ACB8SIB0_9AGAM</name>
<evidence type="ECO:0000313" key="2">
    <source>
        <dbReference type="Proteomes" id="UP000814140"/>
    </source>
</evidence>